<keyword evidence="2" id="KW-1185">Reference proteome</keyword>
<proteinExistence type="predicted"/>
<evidence type="ECO:0000313" key="1">
    <source>
        <dbReference type="EMBL" id="PUV24603.1"/>
    </source>
</evidence>
<comment type="caution">
    <text evidence="1">The sequence shown here is derived from an EMBL/GenBank/DDBJ whole genome shotgun (WGS) entry which is preliminary data.</text>
</comment>
<accession>A0A363NV54</accession>
<organism evidence="1 2">
    <name type="scientific">Sphingobacterium athyrii</name>
    <dbReference type="NCBI Taxonomy" id="2152717"/>
    <lineage>
        <taxon>Bacteria</taxon>
        <taxon>Pseudomonadati</taxon>
        <taxon>Bacteroidota</taxon>
        <taxon>Sphingobacteriia</taxon>
        <taxon>Sphingobacteriales</taxon>
        <taxon>Sphingobacteriaceae</taxon>
        <taxon>Sphingobacterium</taxon>
    </lineage>
</organism>
<reference evidence="1 2" key="1">
    <citation type="submission" date="2018-04" db="EMBL/GenBank/DDBJ databases">
        <title>Sphingobacterium sp. M46 Genome.</title>
        <authorList>
            <person name="Cheng J."/>
            <person name="Li Y."/>
        </authorList>
    </citation>
    <scope>NUCLEOTIDE SEQUENCE [LARGE SCALE GENOMIC DNA]</scope>
    <source>
        <strain evidence="1 2">M46</strain>
    </source>
</reference>
<dbReference type="OrthoDB" id="676954at2"/>
<evidence type="ECO:0000313" key="2">
    <source>
        <dbReference type="Proteomes" id="UP000250831"/>
    </source>
</evidence>
<gene>
    <name evidence="1" type="ORF">DCO56_12035</name>
</gene>
<protein>
    <submittedName>
        <fullName evidence="1">Uncharacterized protein</fullName>
    </submittedName>
</protein>
<dbReference type="AlphaFoldDB" id="A0A363NV54"/>
<dbReference type="Proteomes" id="UP000250831">
    <property type="component" value="Unassembled WGS sequence"/>
</dbReference>
<sequence>MFKRKTTARRNLEADGYLPLLWEDDYCQVVIVPLENTAYVLKSIAEIKPLSEASRTDFGFTEIFEHGEMPITTISKEIREEYLTWLLKGFGFERATHIDYNCDKIIDCTTGQTKAYGFSNFTLFFETEGEFVKHIWISISTLVSLAEISVEKFELIKSVLYSLGEECEMILVDWNRMELIDLRNRNKINNYLSYFWK</sequence>
<name>A0A363NV54_9SPHI</name>
<dbReference type="EMBL" id="QCXX01000003">
    <property type="protein sequence ID" value="PUV24603.1"/>
    <property type="molecule type" value="Genomic_DNA"/>
</dbReference>